<evidence type="ECO:0000256" key="3">
    <source>
        <dbReference type="ARBA" id="ARBA00023315"/>
    </source>
</evidence>
<evidence type="ECO:0000313" key="6">
    <source>
        <dbReference type="Proteomes" id="UP000799421"/>
    </source>
</evidence>
<dbReference type="GO" id="GO:0008080">
    <property type="term" value="F:N-acetyltransferase activity"/>
    <property type="evidence" value="ECO:0007669"/>
    <property type="project" value="InterPro"/>
</dbReference>
<dbReference type="SUPFAM" id="SSF55729">
    <property type="entry name" value="Acyl-CoA N-acyltransferases (Nat)"/>
    <property type="match status" value="1"/>
</dbReference>
<gene>
    <name evidence="5" type="ORF">K470DRAFT_251449</name>
</gene>
<comment type="similarity">
    <text evidence="1">Belongs to the acetyltransferase family. GNAT subfamily.</text>
</comment>
<dbReference type="Proteomes" id="UP000799421">
    <property type="component" value="Unassembled WGS sequence"/>
</dbReference>
<protein>
    <submittedName>
        <fullName evidence="5">Acyl-CoA N-acyltransferase</fullName>
    </submittedName>
</protein>
<name>A0A6A7BT05_9PEZI</name>
<evidence type="ECO:0000256" key="1">
    <source>
        <dbReference type="ARBA" id="ARBA00009342"/>
    </source>
</evidence>
<sequence>MKINTTTAIQGRILLVPYCKQHVAQYHEWMQDAHLQATTASEPLSLEAEYSMQRSWREDGDKLTFIICLLDVKMIGDVNMFLFAGEKESPVAEVEVMIAEKEYRGRGYAKAAVSLFLSYVMANWDGIVGEFSGRVGSRGPEYFRVKVGEGNTASIRLFEGLGFKRISDKADYFGEVELRLGDASCVILPKEDWRILHYNGD</sequence>
<dbReference type="EMBL" id="MU006011">
    <property type="protein sequence ID" value="KAF2858381.1"/>
    <property type="molecule type" value="Genomic_DNA"/>
</dbReference>
<dbReference type="PROSITE" id="PS51186">
    <property type="entry name" value="GNAT"/>
    <property type="match status" value="1"/>
</dbReference>
<dbReference type="AlphaFoldDB" id="A0A6A7BT05"/>
<evidence type="ECO:0000256" key="2">
    <source>
        <dbReference type="ARBA" id="ARBA00022679"/>
    </source>
</evidence>
<dbReference type="InterPro" id="IPR039135">
    <property type="entry name" value="NAT9-like"/>
</dbReference>
<keyword evidence="6" id="KW-1185">Reference proteome</keyword>
<dbReference type="PANTHER" id="PTHR13256">
    <property type="entry name" value="N-ACETYLTRANSFERASE 9"/>
    <property type="match status" value="1"/>
</dbReference>
<dbReference type="InterPro" id="IPR016181">
    <property type="entry name" value="Acyl_CoA_acyltransferase"/>
</dbReference>
<proteinExistence type="inferred from homology"/>
<accession>A0A6A7BT05</accession>
<organism evidence="5 6">
    <name type="scientific">Piedraia hortae CBS 480.64</name>
    <dbReference type="NCBI Taxonomy" id="1314780"/>
    <lineage>
        <taxon>Eukaryota</taxon>
        <taxon>Fungi</taxon>
        <taxon>Dikarya</taxon>
        <taxon>Ascomycota</taxon>
        <taxon>Pezizomycotina</taxon>
        <taxon>Dothideomycetes</taxon>
        <taxon>Dothideomycetidae</taxon>
        <taxon>Capnodiales</taxon>
        <taxon>Piedraiaceae</taxon>
        <taxon>Piedraia</taxon>
    </lineage>
</organism>
<reference evidence="5" key="1">
    <citation type="journal article" date="2020" name="Stud. Mycol.">
        <title>101 Dothideomycetes genomes: a test case for predicting lifestyles and emergence of pathogens.</title>
        <authorList>
            <person name="Haridas S."/>
            <person name="Albert R."/>
            <person name="Binder M."/>
            <person name="Bloem J."/>
            <person name="Labutti K."/>
            <person name="Salamov A."/>
            <person name="Andreopoulos B."/>
            <person name="Baker S."/>
            <person name="Barry K."/>
            <person name="Bills G."/>
            <person name="Bluhm B."/>
            <person name="Cannon C."/>
            <person name="Castanera R."/>
            <person name="Culley D."/>
            <person name="Daum C."/>
            <person name="Ezra D."/>
            <person name="Gonzalez J."/>
            <person name="Henrissat B."/>
            <person name="Kuo A."/>
            <person name="Liang C."/>
            <person name="Lipzen A."/>
            <person name="Lutzoni F."/>
            <person name="Magnuson J."/>
            <person name="Mondo S."/>
            <person name="Nolan M."/>
            <person name="Ohm R."/>
            <person name="Pangilinan J."/>
            <person name="Park H.-J."/>
            <person name="Ramirez L."/>
            <person name="Alfaro M."/>
            <person name="Sun H."/>
            <person name="Tritt A."/>
            <person name="Yoshinaga Y."/>
            <person name="Zwiers L.-H."/>
            <person name="Turgeon B."/>
            <person name="Goodwin S."/>
            <person name="Spatafora J."/>
            <person name="Crous P."/>
            <person name="Grigoriev I."/>
        </authorList>
    </citation>
    <scope>NUCLEOTIDE SEQUENCE</scope>
    <source>
        <strain evidence="5">CBS 480.64</strain>
    </source>
</reference>
<evidence type="ECO:0000259" key="4">
    <source>
        <dbReference type="PROSITE" id="PS51186"/>
    </source>
</evidence>
<dbReference type="PANTHER" id="PTHR13256:SF16">
    <property type="entry name" value="ALPHA_BETA-TUBULIN-N-ACETYLTRANSFERASE 9"/>
    <property type="match status" value="1"/>
</dbReference>
<dbReference type="Pfam" id="PF13302">
    <property type="entry name" value="Acetyltransf_3"/>
    <property type="match status" value="1"/>
</dbReference>
<keyword evidence="3 5" id="KW-0012">Acyltransferase</keyword>
<keyword evidence="2 5" id="KW-0808">Transferase</keyword>
<dbReference type="Gene3D" id="3.40.630.30">
    <property type="match status" value="1"/>
</dbReference>
<feature type="domain" description="N-acetyltransferase" evidence="4">
    <location>
        <begin position="13"/>
        <end position="181"/>
    </location>
</feature>
<dbReference type="OrthoDB" id="5043642at2759"/>
<evidence type="ECO:0000313" key="5">
    <source>
        <dbReference type="EMBL" id="KAF2858381.1"/>
    </source>
</evidence>
<dbReference type="InterPro" id="IPR000182">
    <property type="entry name" value="GNAT_dom"/>
</dbReference>